<comment type="caution">
    <text evidence="1">The sequence shown here is derived from an EMBL/GenBank/DDBJ whole genome shotgun (WGS) entry which is preliminary data.</text>
</comment>
<gene>
    <name evidence="1" type="ORF">DCS45_03610</name>
</gene>
<feature type="non-terminal residue" evidence="1">
    <location>
        <position position="1"/>
    </location>
</feature>
<organism evidence="1 2">
    <name type="scientific">Roseovarius nubinhibens</name>
    <dbReference type="NCBI Taxonomy" id="314263"/>
    <lineage>
        <taxon>Bacteria</taxon>
        <taxon>Pseudomonadati</taxon>
        <taxon>Pseudomonadota</taxon>
        <taxon>Alphaproteobacteria</taxon>
        <taxon>Rhodobacterales</taxon>
        <taxon>Roseobacteraceae</taxon>
        <taxon>Roseovarius</taxon>
    </lineage>
</organism>
<name>A0A348W8U1_9RHOB</name>
<reference evidence="1 2" key="1">
    <citation type="journal article" date="2018" name="Nat. Biotechnol.">
        <title>A standardized bacterial taxonomy based on genome phylogeny substantially revises the tree of life.</title>
        <authorList>
            <person name="Parks D.H."/>
            <person name="Chuvochina M."/>
            <person name="Waite D.W."/>
            <person name="Rinke C."/>
            <person name="Skarshewski A."/>
            <person name="Chaumeil P.A."/>
            <person name="Hugenholtz P."/>
        </authorList>
    </citation>
    <scope>NUCLEOTIDE SEQUENCE [LARGE SCALE GENOMIC DNA]</scope>
    <source>
        <strain evidence="1">UBA9169</strain>
    </source>
</reference>
<evidence type="ECO:0000313" key="2">
    <source>
        <dbReference type="Proteomes" id="UP000264719"/>
    </source>
</evidence>
<sequence length="36" mass="3725">WLRLGLPPEDGWDRIATALAEAPADLPANAPAGVLS</sequence>
<dbReference type="EMBL" id="DMVW01000040">
    <property type="protein sequence ID" value="HAR50953.1"/>
    <property type="molecule type" value="Genomic_DNA"/>
</dbReference>
<evidence type="ECO:0000313" key="1">
    <source>
        <dbReference type="EMBL" id="HAR50953.1"/>
    </source>
</evidence>
<proteinExistence type="predicted"/>
<dbReference type="Proteomes" id="UP000264719">
    <property type="component" value="Unassembled WGS sequence"/>
</dbReference>
<dbReference type="AlphaFoldDB" id="A0A348W8U1"/>
<accession>A0A348W8U1</accession>
<protein>
    <submittedName>
        <fullName evidence="1">Threonine-phosphate decarboxylase</fullName>
    </submittedName>
</protein>